<evidence type="ECO:0000259" key="7">
    <source>
        <dbReference type="PROSITE" id="PS50868"/>
    </source>
</evidence>
<feature type="domain" description="Post-SET" evidence="7">
    <location>
        <begin position="149"/>
        <end position="165"/>
    </location>
</feature>
<comment type="caution">
    <text evidence="8">The sequence shown here is derived from an EMBL/GenBank/DDBJ whole genome shotgun (WGS) entry which is preliminary data.</text>
</comment>
<dbReference type="Pfam" id="PF00856">
    <property type="entry name" value="SET"/>
    <property type="match status" value="1"/>
</dbReference>
<dbReference type="GO" id="GO:0032259">
    <property type="term" value="P:methylation"/>
    <property type="evidence" value="ECO:0007669"/>
    <property type="project" value="UniProtKB-KW"/>
</dbReference>
<keyword evidence="2" id="KW-0158">Chromosome</keyword>
<accession>A0A4R3VG32</accession>
<dbReference type="InterPro" id="IPR003616">
    <property type="entry name" value="Post-SET_dom"/>
</dbReference>
<dbReference type="Proteomes" id="UP000294692">
    <property type="component" value="Unassembled WGS sequence"/>
</dbReference>
<organism evidence="8 9">
    <name type="scientific">Paracandidimonas soli</name>
    <dbReference type="NCBI Taxonomy" id="1917182"/>
    <lineage>
        <taxon>Bacteria</taxon>
        <taxon>Pseudomonadati</taxon>
        <taxon>Pseudomonadota</taxon>
        <taxon>Betaproteobacteria</taxon>
        <taxon>Burkholderiales</taxon>
        <taxon>Alcaligenaceae</taxon>
        <taxon>Paracandidimonas</taxon>
    </lineage>
</organism>
<evidence type="ECO:0000256" key="4">
    <source>
        <dbReference type="ARBA" id="ARBA00022679"/>
    </source>
</evidence>
<evidence type="ECO:0000256" key="2">
    <source>
        <dbReference type="ARBA" id="ARBA00022454"/>
    </source>
</evidence>
<gene>
    <name evidence="8" type="ORF">EV686_101105</name>
</gene>
<dbReference type="SUPFAM" id="SSF82199">
    <property type="entry name" value="SET domain"/>
    <property type="match status" value="1"/>
</dbReference>
<name>A0A4R3VG32_9BURK</name>
<evidence type="ECO:0000256" key="1">
    <source>
        <dbReference type="ARBA" id="ARBA00004286"/>
    </source>
</evidence>
<dbReference type="AlphaFoldDB" id="A0A4R3VG32"/>
<dbReference type="SMART" id="SM00317">
    <property type="entry name" value="SET"/>
    <property type="match status" value="1"/>
</dbReference>
<dbReference type="GO" id="GO:0005694">
    <property type="term" value="C:chromosome"/>
    <property type="evidence" value="ECO:0007669"/>
    <property type="project" value="UniProtKB-SubCell"/>
</dbReference>
<dbReference type="PROSITE" id="PS50280">
    <property type="entry name" value="SET"/>
    <property type="match status" value="1"/>
</dbReference>
<dbReference type="PANTHER" id="PTHR22884">
    <property type="entry name" value="SET DOMAIN PROTEINS"/>
    <property type="match status" value="1"/>
</dbReference>
<evidence type="ECO:0000313" key="9">
    <source>
        <dbReference type="Proteomes" id="UP000294692"/>
    </source>
</evidence>
<keyword evidence="3" id="KW-0489">Methyltransferase</keyword>
<dbReference type="PROSITE" id="PS50868">
    <property type="entry name" value="POST_SET"/>
    <property type="match status" value="1"/>
</dbReference>
<keyword evidence="4" id="KW-0808">Transferase</keyword>
<evidence type="ECO:0008006" key="10">
    <source>
        <dbReference type="Google" id="ProtNLM"/>
    </source>
</evidence>
<protein>
    <recommendedName>
        <fullName evidence="10">SET domain-containing protein</fullName>
    </recommendedName>
</protein>
<feature type="domain" description="SET" evidence="6">
    <location>
        <begin position="12"/>
        <end position="136"/>
    </location>
</feature>
<evidence type="ECO:0000256" key="5">
    <source>
        <dbReference type="ARBA" id="ARBA00022691"/>
    </source>
</evidence>
<evidence type="ECO:0000256" key="3">
    <source>
        <dbReference type="ARBA" id="ARBA00022603"/>
    </source>
</evidence>
<reference evidence="8 9" key="1">
    <citation type="submission" date="2019-03" db="EMBL/GenBank/DDBJ databases">
        <title>Genomic Encyclopedia of Type Strains, Phase IV (KMG-IV): sequencing the most valuable type-strain genomes for metagenomic binning, comparative biology and taxonomic classification.</title>
        <authorList>
            <person name="Goeker M."/>
        </authorList>
    </citation>
    <scope>NUCLEOTIDE SEQUENCE [LARGE SCALE GENOMIC DNA]</scope>
    <source>
        <strain evidence="8 9">DSM 100048</strain>
    </source>
</reference>
<dbReference type="GO" id="GO:0008168">
    <property type="term" value="F:methyltransferase activity"/>
    <property type="evidence" value="ECO:0007669"/>
    <property type="project" value="UniProtKB-KW"/>
</dbReference>
<dbReference type="InterPro" id="IPR001214">
    <property type="entry name" value="SET_dom"/>
</dbReference>
<evidence type="ECO:0000313" key="8">
    <source>
        <dbReference type="EMBL" id="TCV02649.1"/>
    </source>
</evidence>
<proteinExistence type="predicted"/>
<dbReference type="InterPro" id="IPR046341">
    <property type="entry name" value="SET_dom_sf"/>
</dbReference>
<keyword evidence="9" id="KW-1185">Reference proteome</keyword>
<dbReference type="EMBL" id="SMBX01000001">
    <property type="protein sequence ID" value="TCV02649.1"/>
    <property type="molecule type" value="Genomic_DNA"/>
</dbReference>
<dbReference type="Gene3D" id="2.170.270.10">
    <property type="entry name" value="SET domain"/>
    <property type="match status" value="1"/>
</dbReference>
<keyword evidence="5" id="KW-0949">S-adenosyl-L-methionine</keyword>
<evidence type="ECO:0000259" key="6">
    <source>
        <dbReference type="PROSITE" id="PS50280"/>
    </source>
</evidence>
<dbReference type="InterPro" id="IPR050777">
    <property type="entry name" value="SET2_Histone-Lys_MeTrsfase"/>
</dbReference>
<sequence length="178" mass="19973">MMQPLAKPRHIKVITMKKSRPVWHIVKRSNLHGNGVFAAQDIPAGTRILNYAGKRITPEQADDMHPVNPDDPFHTFFFALSSGKVIDGGNKGNDARWINHACSPNCQAEENADGTKVRIVALRDIKKGEELFYDYGLVIDGKITKTLRKQYECLCGSPKCRGTMLTLPSERKKRKNQG</sequence>
<comment type="subcellular location">
    <subcellularLocation>
        <location evidence="1">Chromosome</location>
    </subcellularLocation>
</comment>